<evidence type="ECO:0000313" key="4">
    <source>
        <dbReference type="Proteomes" id="UP001500064"/>
    </source>
</evidence>
<evidence type="ECO:0000313" key="3">
    <source>
        <dbReference type="EMBL" id="GAA1673086.1"/>
    </source>
</evidence>
<name>A0ABP4SHP2_9ACTN</name>
<proteinExistence type="predicted"/>
<dbReference type="InterPro" id="IPR012338">
    <property type="entry name" value="Beta-lactam/transpept-like"/>
</dbReference>
<accession>A0ABP4SHP2</accession>
<dbReference type="InterPro" id="IPR050396">
    <property type="entry name" value="Glycosyltr_51/Transpeptidase"/>
</dbReference>
<keyword evidence="2" id="KW-0808">Transferase</keyword>
<evidence type="ECO:0000256" key="1">
    <source>
        <dbReference type="ARBA" id="ARBA00022676"/>
    </source>
</evidence>
<dbReference type="EMBL" id="BAAAMU010000094">
    <property type="protein sequence ID" value="GAA1673086.1"/>
    <property type="molecule type" value="Genomic_DNA"/>
</dbReference>
<protein>
    <recommendedName>
        <fullName evidence="5">Penicillin-binding protein</fullName>
    </recommendedName>
</protein>
<keyword evidence="4" id="KW-1185">Reference proteome</keyword>
<dbReference type="RefSeq" id="WP_346112297.1">
    <property type="nucleotide sequence ID" value="NZ_BAAAMU010000094.1"/>
</dbReference>
<evidence type="ECO:0008006" key="5">
    <source>
        <dbReference type="Google" id="ProtNLM"/>
    </source>
</evidence>
<dbReference type="Gene3D" id="3.40.710.10">
    <property type="entry name" value="DD-peptidase/beta-lactamase superfamily"/>
    <property type="match status" value="1"/>
</dbReference>
<sequence>MKRLLLVVGAAVLGTSVAVFLVLQANADGDFWVPAPSSAEGSLVLDVHGATIEQLPAKCENSRYPYFCQYVRSELGKIDKSLLRRKGLTIKTTLDQRMQQASQQAINTYVSHDDKVVATQAMIIPGSGEIRAMAISRGLAKRSGHQQGSTAMVYTLAAALESGMRYEDGFPASEEYRASDYVTFKDCKGQSVADPSHTVRNHKPSSSVFTTLQKGTSGEVNTFFVRLQEKVGLCQTVQMARRLGLSRTDGAKLQEVETFTLGVNESDPVIVANSYATLAARGLRCTPRSITEIWAGSDLLRDNPRRCEQVLDPAVADAVTGVLSTGPTRAFLNSIDRDVAAMPGTTDNFASAWYAGYTPSLASAVSLGVDPRPGEWGKLTNVSIGGRHYPQVYGVMVPGPIWKTSMMAALALTPQTSFVKADASRFGGCQNNCRP</sequence>
<reference evidence="4" key="1">
    <citation type="journal article" date="2019" name="Int. J. Syst. Evol. Microbiol.">
        <title>The Global Catalogue of Microorganisms (GCM) 10K type strain sequencing project: providing services to taxonomists for standard genome sequencing and annotation.</title>
        <authorList>
            <consortium name="The Broad Institute Genomics Platform"/>
            <consortium name="The Broad Institute Genome Sequencing Center for Infectious Disease"/>
            <person name="Wu L."/>
            <person name="Ma J."/>
        </authorList>
    </citation>
    <scope>NUCLEOTIDE SEQUENCE [LARGE SCALE GENOMIC DNA]</scope>
    <source>
        <strain evidence="4">JCM 13929</strain>
    </source>
</reference>
<organism evidence="3 4">
    <name type="scientific">Nonomuraea maheshkhaliensis</name>
    <dbReference type="NCBI Taxonomy" id="419590"/>
    <lineage>
        <taxon>Bacteria</taxon>
        <taxon>Bacillati</taxon>
        <taxon>Actinomycetota</taxon>
        <taxon>Actinomycetes</taxon>
        <taxon>Streptosporangiales</taxon>
        <taxon>Streptosporangiaceae</taxon>
        <taxon>Nonomuraea</taxon>
    </lineage>
</organism>
<gene>
    <name evidence="3" type="ORF">GCM10009733_082790</name>
</gene>
<comment type="caution">
    <text evidence="3">The sequence shown here is derived from an EMBL/GenBank/DDBJ whole genome shotgun (WGS) entry which is preliminary data.</text>
</comment>
<dbReference type="Proteomes" id="UP001500064">
    <property type="component" value="Unassembled WGS sequence"/>
</dbReference>
<evidence type="ECO:0000256" key="2">
    <source>
        <dbReference type="ARBA" id="ARBA00022679"/>
    </source>
</evidence>
<dbReference type="PANTHER" id="PTHR32282:SF33">
    <property type="entry name" value="PEPTIDOGLYCAN GLYCOSYLTRANSFERASE"/>
    <property type="match status" value="1"/>
</dbReference>
<dbReference type="SUPFAM" id="SSF56601">
    <property type="entry name" value="beta-lactamase/transpeptidase-like"/>
    <property type="match status" value="1"/>
</dbReference>
<dbReference type="PANTHER" id="PTHR32282">
    <property type="entry name" value="BINDING PROTEIN TRANSPEPTIDASE, PUTATIVE-RELATED"/>
    <property type="match status" value="1"/>
</dbReference>
<keyword evidence="1" id="KW-0328">Glycosyltransferase</keyword>